<organism evidence="1 2">
    <name type="scientific">Vagococcus intermedius</name>
    <dbReference type="NCBI Taxonomy" id="2991418"/>
    <lineage>
        <taxon>Bacteria</taxon>
        <taxon>Bacillati</taxon>
        <taxon>Bacillota</taxon>
        <taxon>Bacilli</taxon>
        <taxon>Lactobacillales</taxon>
        <taxon>Enterococcaceae</taxon>
        <taxon>Vagococcus</taxon>
    </lineage>
</organism>
<accession>A0AAF0CVI7</accession>
<proteinExistence type="predicted"/>
<keyword evidence="2" id="KW-1185">Reference proteome</keyword>
<protein>
    <submittedName>
        <fullName evidence="1">Uncharacterized protein</fullName>
    </submittedName>
</protein>
<dbReference type="RefSeq" id="WP_275469446.1">
    <property type="nucleotide sequence ID" value="NZ_CP110232.1"/>
</dbReference>
<dbReference type="Proteomes" id="UP001179647">
    <property type="component" value="Chromosome"/>
</dbReference>
<dbReference type="EMBL" id="CP110232">
    <property type="protein sequence ID" value="WEG73646.1"/>
    <property type="molecule type" value="Genomic_DNA"/>
</dbReference>
<dbReference type="AlphaFoldDB" id="A0AAF0CVI7"/>
<gene>
    <name evidence="1" type="ORF">OL234_01695</name>
</gene>
<evidence type="ECO:0000313" key="2">
    <source>
        <dbReference type="Proteomes" id="UP001179647"/>
    </source>
</evidence>
<name>A0AAF0CVI7_9ENTE</name>
<reference evidence="1" key="1">
    <citation type="submission" date="2022-10" db="EMBL/GenBank/DDBJ databases">
        <title>Vagococcus sp. isolated from poultry meat.</title>
        <authorList>
            <person name="Johansson P."/>
            <person name="Bjorkroth J."/>
        </authorList>
    </citation>
    <scope>NUCLEOTIDE SEQUENCE</scope>
    <source>
        <strain evidence="1">STAA11</strain>
    </source>
</reference>
<sequence length="68" mass="8148">MNVDNYFNDYMIIRVFFEGESQMFNRLLIVPLEVEVEEYQRLLSNKLKDSGVKVTKIMEEENAWSLIK</sequence>
<dbReference type="KEGG" id="vie:OL234_01695"/>
<evidence type="ECO:0000313" key="1">
    <source>
        <dbReference type="EMBL" id="WEG73646.1"/>
    </source>
</evidence>